<dbReference type="RefSeq" id="WP_290398580.1">
    <property type="nucleotide sequence ID" value="NZ_JAUHLN010000001.1"/>
</dbReference>
<name>A0ABT8E3I0_9BACL</name>
<feature type="region of interest" description="Disordered" evidence="1">
    <location>
        <begin position="59"/>
        <end position="96"/>
    </location>
</feature>
<accession>A0ABT8E3I0</accession>
<dbReference type="Proteomes" id="UP001168694">
    <property type="component" value="Unassembled WGS sequence"/>
</dbReference>
<proteinExistence type="predicted"/>
<dbReference type="EMBL" id="JAUHLN010000001">
    <property type="protein sequence ID" value="MDN4072467.1"/>
    <property type="molecule type" value="Genomic_DNA"/>
</dbReference>
<organism evidence="2 3">
    <name type="scientific">Fictibacillus terranigra</name>
    <dbReference type="NCBI Taxonomy" id="3058424"/>
    <lineage>
        <taxon>Bacteria</taxon>
        <taxon>Bacillati</taxon>
        <taxon>Bacillota</taxon>
        <taxon>Bacilli</taxon>
        <taxon>Bacillales</taxon>
        <taxon>Fictibacillaceae</taxon>
        <taxon>Fictibacillus</taxon>
    </lineage>
</organism>
<feature type="compositionally biased region" description="Polar residues" evidence="1">
    <location>
        <begin position="60"/>
        <end position="78"/>
    </location>
</feature>
<protein>
    <submittedName>
        <fullName evidence="2">Uncharacterized protein</fullName>
    </submittedName>
</protein>
<evidence type="ECO:0000256" key="1">
    <source>
        <dbReference type="SAM" id="MobiDB-lite"/>
    </source>
</evidence>
<gene>
    <name evidence="2" type="ORF">QYF49_05405</name>
</gene>
<reference evidence="2" key="1">
    <citation type="submission" date="2023-06" db="EMBL/GenBank/DDBJ databases">
        <title>Draft Genome Sequences of Representative Paenibacillus Polymyxa, Bacillus cereus, Fictibacillus sp., and Brevibacillus agri Strains Isolated from Amazonian Dark Earth.</title>
        <authorList>
            <person name="Pellegrinetti T.A."/>
            <person name="Cunha I.C.M."/>
            <person name="Chaves M.G."/>
            <person name="Freitas A.S."/>
            <person name="Silva A.V.R."/>
            <person name="Tsai S.M."/>
            <person name="Mendes L.W."/>
        </authorList>
    </citation>
    <scope>NUCLEOTIDE SEQUENCE</scope>
    <source>
        <strain evidence="2">CENA-BCM004</strain>
    </source>
</reference>
<evidence type="ECO:0000313" key="2">
    <source>
        <dbReference type="EMBL" id="MDN4072467.1"/>
    </source>
</evidence>
<feature type="compositionally biased region" description="Low complexity" evidence="1">
    <location>
        <begin position="83"/>
        <end position="96"/>
    </location>
</feature>
<sequence>MMTSQNPIVKNNKSIAKDILNHNKNLTTVNIHLERGASITQSTIITPITIDINSIPITSVKNSSPSANTGRTLSNTSGAWVRKLPSSPSLKNKSKK</sequence>
<comment type="caution">
    <text evidence="2">The sequence shown here is derived from an EMBL/GenBank/DDBJ whole genome shotgun (WGS) entry which is preliminary data.</text>
</comment>
<evidence type="ECO:0000313" key="3">
    <source>
        <dbReference type="Proteomes" id="UP001168694"/>
    </source>
</evidence>
<keyword evidence="3" id="KW-1185">Reference proteome</keyword>